<reference evidence="2" key="2">
    <citation type="submission" date="2015-01" db="EMBL/GenBank/DDBJ databases">
        <title>Evolutionary Origins and Diversification of the Mycorrhizal Mutualists.</title>
        <authorList>
            <consortium name="DOE Joint Genome Institute"/>
            <consortium name="Mycorrhizal Genomics Consortium"/>
            <person name="Kohler A."/>
            <person name="Kuo A."/>
            <person name="Nagy L.G."/>
            <person name="Floudas D."/>
            <person name="Copeland A."/>
            <person name="Barry K.W."/>
            <person name="Cichocki N."/>
            <person name="Veneault-Fourrey C."/>
            <person name="LaButti K."/>
            <person name="Lindquist E.A."/>
            <person name="Lipzen A."/>
            <person name="Lundell T."/>
            <person name="Morin E."/>
            <person name="Murat C."/>
            <person name="Riley R."/>
            <person name="Ohm R."/>
            <person name="Sun H."/>
            <person name="Tunlid A."/>
            <person name="Henrissat B."/>
            <person name="Grigoriev I.V."/>
            <person name="Hibbett D.S."/>
            <person name="Martin F."/>
        </authorList>
    </citation>
    <scope>NUCLEOTIDE SEQUENCE [LARGE SCALE GENOMIC DNA]</scope>
    <source>
        <strain evidence="2">UH-Slu-Lm8-n1</strain>
    </source>
</reference>
<keyword evidence="2" id="KW-1185">Reference proteome</keyword>
<proteinExistence type="predicted"/>
<dbReference type="Proteomes" id="UP000054485">
    <property type="component" value="Unassembled WGS sequence"/>
</dbReference>
<evidence type="ECO:0000313" key="2">
    <source>
        <dbReference type="Proteomes" id="UP000054485"/>
    </source>
</evidence>
<evidence type="ECO:0000313" key="1">
    <source>
        <dbReference type="EMBL" id="KIK49452.1"/>
    </source>
</evidence>
<dbReference type="AlphaFoldDB" id="A0A0D0BVA1"/>
<name>A0A0D0BVA1_9AGAM</name>
<reference evidence="1 2" key="1">
    <citation type="submission" date="2014-04" db="EMBL/GenBank/DDBJ databases">
        <authorList>
            <consortium name="DOE Joint Genome Institute"/>
            <person name="Kuo A."/>
            <person name="Ruytinx J."/>
            <person name="Rineau F."/>
            <person name="Colpaert J."/>
            <person name="Kohler A."/>
            <person name="Nagy L.G."/>
            <person name="Floudas D."/>
            <person name="Copeland A."/>
            <person name="Barry K.W."/>
            <person name="Cichocki N."/>
            <person name="Veneault-Fourrey C."/>
            <person name="LaButti K."/>
            <person name="Lindquist E.A."/>
            <person name="Lipzen A."/>
            <person name="Lundell T."/>
            <person name="Morin E."/>
            <person name="Murat C."/>
            <person name="Sun H."/>
            <person name="Tunlid A."/>
            <person name="Henrissat B."/>
            <person name="Grigoriev I.V."/>
            <person name="Hibbett D.S."/>
            <person name="Martin F."/>
            <person name="Nordberg H.P."/>
            <person name="Cantor M.N."/>
            <person name="Hua S.X."/>
        </authorList>
    </citation>
    <scope>NUCLEOTIDE SEQUENCE [LARGE SCALE GENOMIC DNA]</scope>
    <source>
        <strain evidence="1 2">UH-Slu-Lm8-n1</strain>
    </source>
</reference>
<dbReference type="EMBL" id="KN835132">
    <property type="protein sequence ID" value="KIK49452.1"/>
    <property type="molecule type" value="Genomic_DNA"/>
</dbReference>
<gene>
    <name evidence="1" type="ORF">CY34DRAFT_796856</name>
</gene>
<dbReference type="HOGENOM" id="CLU_2980618_0_0_1"/>
<accession>A0A0D0BVA1</accession>
<sequence>MPKFVLPFVATLRFVHSINVRLCALLAQPNSKILDSHSNFASTSHTTENEEARAAAKI</sequence>
<organism evidence="1 2">
    <name type="scientific">Suillus luteus UH-Slu-Lm8-n1</name>
    <dbReference type="NCBI Taxonomy" id="930992"/>
    <lineage>
        <taxon>Eukaryota</taxon>
        <taxon>Fungi</taxon>
        <taxon>Dikarya</taxon>
        <taxon>Basidiomycota</taxon>
        <taxon>Agaricomycotina</taxon>
        <taxon>Agaricomycetes</taxon>
        <taxon>Agaricomycetidae</taxon>
        <taxon>Boletales</taxon>
        <taxon>Suillineae</taxon>
        <taxon>Suillaceae</taxon>
        <taxon>Suillus</taxon>
    </lineage>
</organism>
<dbReference type="InParanoid" id="A0A0D0BVA1"/>
<protein>
    <submittedName>
        <fullName evidence="1">Uncharacterized protein</fullName>
    </submittedName>
</protein>